<dbReference type="Proteomes" id="UP001319867">
    <property type="component" value="Chromosome"/>
</dbReference>
<proteinExistence type="predicted"/>
<keyword evidence="2" id="KW-0315">Glutamine amidotransferase</keyword>
<protein>
    <submittedName>
        <fullName evidence="2">Glutamine amidotransferase</fullName>
    </submittedName>
</protein>
<dbReference type="PANTHER" id="PTHR43130:SF2">
    <property type="entry name" value="DJ-1_PFPI DOMAIN-CONTAINING PROTEIN"/>
    <property type="match status" value="1"/>
</dbReference>
<feature type="domain" description="DJ-1/PfpI" evidence="1">
    <location>
        <begin position="20"/>
        <end position="182"/>
    </location>
</feature>
<dbReference type="InterPro" id="IPR029062">
    <property type="entry name" value="Class_I_gatase-like"/>
</dbReference>
<accession>A0ABN6KY63</accession>
<dbReference type="CDD" id="cd03139">
    <property type="entry name" value="GATase1_PfpI_2"/>
    <property type="match status" value="1"/>
</dbReference>
<dbReference type="Pfam" id="PF01965">
    <property type="entry name" value="DJ-1_PfpI"/>
    <property type="match status" value="1"/>
</dbReference>
<organism evidence="2 3">
    <name type="scientific">Flavobacterium ammoniigenes</name>
    <dbReference type="NCBI Taxonomy" id="1751095"/>
    <lineage>
        <taxon>Bacteria</taxon>
        <taxon>Pseudomonadati</taxon>
        <taxon>Bacteroidota</taxon>
        <taxon>Flavobacteriia</taxon>
        <taxon>Flavobacteriales</taxon>
        <taxon>Flavobacteriaceae</taxon>
        <taxon>Flavobacterium</taxon>
    </lineage>
</organism>
<evidence type="ECO:0000259" key="1">
    <source>
        <dbReference type="Pfam" id="PF01965"/>
    </source>
</evidence>
<name>A0ABN6KY63_9FLAO</name>
<dbReference type="Gene3D" id="3.40.50.880">
    <property type="match status" value="1"/>
</dbReference>
<dbReference type="SUPFAM" id="SSF52317">
    <property type="entry name" value="Class I glutamine amidotransferase-like"/>
    <property type="match status" value="1"/>
</dbReference>
<dbReference type="EMBL" id="AP025184">
    <property type="protein sequence ID" value="BDB54296.1"/>
    <property type="molecule type" value="Genomic_DNA"/>
</dbReference>
<reference evidence="2 3" key="1">
    <citation type="journal article" date="2022" name="Int. J. Syst. Evol. Microbiol.">
        <title>Flavobacterium ammonificans sp. nov. and Flavobacterium ammoniigenes sp. nov., ammonifying bacteria isolated from surface river water.</title>
        <authorList>
            <person name="Watanabe K."/>
            <person name="Kitamura T."/>
            <person name="Ogata Y."/>
            <person name="Shindo C."/>
            <person name="Suda W."/>
        </authorList>
    </citation>
    <scope>NUCLEOTIDE SEQUENCE [LARGE SCALE GENOMIC DNA]</scope>
    <source>
        <strain evidence="2 3">GENT5</strain>
    </source>
</reference>
<dbReference type="PANTHER" id="PTHR43130">
    <property type="entry name" value="ARAC-FAMILY TRANSCRIPTIONAL REGULATOR"/>
    <property type="match status" value="1"/>
</dbReference>
<evidence type="ECO:0000313" key="2">
    <source>
        <dbReference type="EMBL" id="BDB54296.1"/>
    </source>
</evidence>
<evidence type="ECO:0000313" key="3">
    <source>
        <dbReference type="Proteomes" id="UP001319867"/>
    </source>
</evidence>
<dbReference type="RefSeq" id="WP_229318039.1">
    <property type="nucleotide sequence ID" value="NZ_AP025184.1"/>
</dbReference>
<keyword evidence="3" id="KW-1185">Reference proteome</keyword>
<dbReference type="InterPro" id="IPR002818">
    <property type="entry name" value="DJ-1/PfpI"/>
</dbReference>
<gene>
    <name evidence="2" type="ORF">GENT5_06010</name>
</gene>
<reference evidence="2 3" key="2">
    <citation type="journal article" date="2022" name="Microorganisms">
        <title>Complete Genome Sequences of Two Flavobacterium ammonificans Strains and a Flavobacterium ammoniigenes Strain of Ammonifying Bacterioplankton Isolated from Surface River Water.</title>
        <authorList>
            <person name="Suda W."/>
            <person name="Ogata Y."/>
            <person name="Shindo C."/>
            <person name="Watanabe K."/>
        </authorList>
    </citation>
    <scope>NUCLEOTIDE SEQUENCE [LARGE SCALE GENOMIC DNA]</scope>
    <source>
        <strain evidence="2 3">GENT5</strain>
    </source>
</reference>
<sequence>MNQDFKNFSIFDFYKDVKMNIVIYLYNGLTVLDAVGPYEVLSRLPDANVRFVAREKGLIVSDTHFLKLVAEYDISEIQSADILVIPGSVIGFIRESKDASVLNWIQQIHQTTTWTTSVCSGSVILAAAGILKGKKATSHWGTLAMLSDYGAIPTSERYIQEGKIITAQGVSAGIDMALFLVSQIVGVEKAKAYQLFIEYDPNPPFDAGTISKADDATISLAKKMLGKEAQKDLSLLDALKNLTSLWKLKKGV</sequence>
<dbReference type="InterPro" id="IPR052158">
    <property type="entry name" value="INH-QAR"/>
</dbReference>